<keyword evidence="1" id="KW-0732">Signal</keyword>
<feature type="domain" description="HMA" evidence="2">
    <location>
        <begin position="29"/>
        <end position="95"/>
    </location>
</feature>
<name>A0ABP8LFP3_9BACT</name>
<gene>
    <name evidence="3" type="ORF">GCM10023188_13420</name>
</gene>
<reference evidence="4" key="1">
    <citation type="journal article" date="2019" name="Int. J. Syst. Evol. Microbiol.">
        <title>The Global Catalogue of Microorganisms (GCM) 10K type strain sequencing project: providing services to taxonomists for standard genome sequencing and annotation.</title>
        <authorList>
            <consortium name="The Broad Institute Genomics Platform"/>
            <consortium name="The Broad Institute Genome Sequencing Center for Infectious Disease"/>
            <person name="Wu L."/>
            <person name="Ma J."/>
        </authorList>
    </citation>
    <scope>NUCLEOTIDE SEQUENCE [LARGE SCALE GENOMIC DNA]</scope>
    <source>
        <strain evidence="4">JCM 17926</strain>
    </source>
</reference>
<dbReference type="InterPro" id="IPR006121">
    <property type="entry name" value="HMA_dom"/>
</dbReference>
<proteinExistence type="predicted"/>
<dbReference type="Proteomes" id="UP001500552">
    <property type="component" value="Unassembled WGS sequence"/>
</dbReference>
<feature type="signal peptide" evidence="1">
    <location>
        <begin position="1"/>
        <end position="22"/>
    </location>
</feature>
<dbReference type="InterPro" id="IPR036163">
    <property type="entry name" value="HMA_dom_sf"/>
</dbReference>
<protein>
    <recommendedName>
        <fullName evidence="2">HMA domain-containing protein</fullName>
    </recommendedName>
</protein>
<evidence type="ECO:0000313" key="4">
    <source>
        <dbReference type="Proteomes" id="UP001500552"/>
    </source>
</evidence>
<keyword evidence="4" id="KW-1185">Reference proteome</keyword>
<dbReference type="PROSITE" id="PS50846">
    <property type="entry name" value="HMA_2"/>
    <property type="match status" value="1"/>
</dbReference>
<dbReference type="Gene3D" id="3.30.70.100">
    <property type="match status" value="1"/>
</dbReference>
<dbReference type="Pfam" id="PF00403">
    <property type="entry name" value="HMA"/>
    <property type="match status" value="1"/>
</dbReference>
<organism evidence="3 4">
    <name type="scientific">Pontibacter saemangeumensis</name>
    <dbReference type="NCBI Taxonomy" id="1084525"/>
    <lineage>
        <taxon>Bacteria</taxon>
        <taxon>Pseudomonadati</taxon>
        <taxon>Bacteroidota</taxon>
        <taxon>Cytophagia</taxon>
        <taxon>Cytophagales</taxon>
        <taxon>Hymenobacteraceae</taxon>
        <taxon>Pontibacter</taxon>
    </lineage>
</organism>
<dbReference type="RefSeq" id="WP_345157751.1">
    <property type="nucleotide sequence ID" value="NZ_BAABHC010000005.1"/>
</dbReference>
<evidence type="ECO:0000259" key="2">
    <source>
        <dbReference type="PROSITE" id="PS50846"/>
    </source>
</evidence>
<dbReference type="CDD" id="cd00371">
    <property type="entry name" value="HMA"/>
    <property type="match status" value="1"/>
</dbReference>
<dbReference type="EMBL" id="BAABHC010000005">
    <property type="protein sequence ID" value="GAA4428792.1"/>
    <property type="molecule type" value="Genomic_DNA"/>
</dbReference>
<dbReference type="SUPFAM" id="SSF55008">
    <property type="entry name" value="HMA, heavy metal-associated domain"/>
    <property type="match status" value="1"/>
</dbReference>
<comment type="caution">
    <text evidence="3">The sequence shown here is derived from an EMBL/GenBank/DDBJ whole genome shotgun (WGS) entry which is preliminary data.</text>
</comment>
<evidence type="ECO:0000313" key="3">
    <source>
        <dbReference type="EMBL" id="GAA4428792.1"/>
    </source>
</evidence>
<evidence type="ECO:0000256" key="1">
    <source>
        <dbReference type="SAM" id="SignalP"/>
    </source>
</evidence>
<accession>A0ABP8LFP3</accession>
<sequence>MTKVKMLLVSMLVALVSMSASAQTQGKKQETVQFKTSAVCDMCKKTLEKAMAYEKGVKSSSLDVDSKVLTVVFDSRKTSVDNVRKAVTETGYDADGKPADERAYNRLDDCCKKGAH</sequence>
<feature type="chain" id="PRO_5045321309" description="HMA domain-containing protein" evidence="1">
    <location>
        <begin position="23"/>
        <end position="116"/>
    </location>
</feature>